<dbReference type="AlphaFoldDB" id="A0A8H5ZN07"/>
<dbReference type="GO" id="GO:0006878">
    <property type="term" value="P:intracellular copper ion homeostasis"/>
    <property type="evidence" value="ECO:0007669"/>
    <property type="project" value="TreeGrafter"/>
</dbReference>
<dbReference type="PANTHER" id="PTHR28088">
    <property type="entry name" value="TRANSCRIPTIONAL ACTIVATOR HAA1-RELATED"/>
    <property type="match status" value="1"/>
</dbReference>
<feature type="compositionally biased region" description="Low complexity" evidence="8">
    <location>
        <begin position="150"/>
        <end position="168"/>
    </location>
</feature>
<feature type="region of interest" description="Disordered" evidence="8">
    <location>
        <begin position="446"/>
        <end position="476"/>
    </location>
</feature>
<dbReference type="InterPro" id="IPR051763">
    <property type="entry name" value="Copper_Homeo_Regul"/>
</dbReference>
<proteinExistence type="predicted"/>
<dbReference type="EMBL" id="WNKQ01000004">
    <property type="protein sequence ID" value="KAF5851844.1"/>
    <property type="molecule type" value="Genomic_DNA"/>
</dbReference>
<sequence length="557" mass="58934">MWAEVNGEPCAEGSLNMQHLTCQTRGVPFDGTPSPGPCIRGHRSSKCDHRDRVLVEVRKPGRPLSSCPHPTGSCSCERVVINYTIPKTSQCACPSEREAPTATIVGNSRISKGRRKSTAVTPFYLDKAIRAGLDAETDTSSNTQTPSETSGSNAPSLPSSASSTPRLLPAQSDSISSCCKPKLALAPVQTGGCCGNKSSPAPEPPVQKKSCCSGPSKQTPTSCQPNSYQHAGQSFQFPPQPLGILPPQYQMFSPQAMSPATPNPFGLGTPIYNHAAAAYHQNSPVTMSPGVNTPVSPHMSISSVGQHNPEHNCHCGESCSCFGCAAHPNNATMMEYVRVMAHFQYTGGFGGMVPPLYDMPTYPHQPGYGAEAGHRMSYDAISQGMTTPTPSQMSFQAGLNLPAKPNQSMPILGNWQQPLNTVPGLSQAPFMRNINYADSTTIAENHTPLKKEEGVGSPAADSPSDSKGEDTPTLSPSSYFWNEMILPGCSDASGTCQCGDGCACVGCLTHGGHTGEQLEDISTAEQNAFPNFTPDLGLNMNDPTDFMNFPVGPSSTM</sequence>
<feature type="region of interest" description="Disordered" evidence="8">
    <location>
        <begin position="195"/>
        <end position="216"/>
    </location>
</feature>
<gene>
    <name evidence="10" type="ORF">GGP41_000571</name>
</gene>
<reference evidence="10" key="1">
    <citation type="submission" date="2019-11" db="EMBL/GenBank/DDBJ databases">
        <title>Bipolaris sorokiniana Genome sequencing.</title>
        <authorList>
            <person name="Wang H."/>
        </authorList>
    </citation>
    <scope>NUCLEOTIDE SEQUENCE</scope>
</reference>
<keyword evidence="7" id="KW-0539">Nucleus</keyword>
<evidence type="ECO:0000256" key="2">
    <source>
        <dbReference type="ARBA" id="ARBA00022723"/>
    </source>
</evidence>
<comment type="subcellular location">
    <subcellularLocation>
        <location evidence="1">Nucleus</location>
    </subcellularLocation>
</comment>
<dbReference type="PROSITE" id="PS50073">
    <property type="entry name" value="COPPER_FIST_2"/>
    <property type="match status" value="1"/>
</dbReference>
<dbReference type="PANTHER" id="PTHR28088:SF5">
    <property type="entry name" value="TRANSCRIPTIONAL ACTIVATOR HAA1-RELATED"/>
    <property type="match status" value="1"/>
</dbReference>
<dbReference type="PRINTS" id="PR00617">
    <property type="entry name" value="COPPERFIST"/>
</dbReference>
<name>A0A8H5ZN07_COCSA</name>
<dbReference type="SMART" id="SM01090">
    <property type="entry name" value="Copper-fist"/>
    <property type="match status" value="1"/>
</dbReference>
<evidence type="ECO:0000259" key="9">
    <source>
        <dbReference type="PROSITE" id="PS50073"/>
    </source>
</evidence>
<organism evidence="10 11">
    <name type="scientific">Cochliobolus sativus</name>
    <name type="common">Common root rot and spot blotch fungus</name>
    <name type="synonym">Bipolaris sorokiniana</name>
    <dbReference type="NCBI Taxonomy" id="45130"/>
    <lineage>
        <taxon>Eukaryota</taxon>
        <taxon>Fungi</taxon>
        <taxon>Dikarya</taxon>
        <taxon>Ascomycota</taxon>
        <taxon>Pezizomycotina</taxon>
        <taxon>Dothideomycetes</taxon>
        <taxon>Pleosporomycetidae</taxon>
        <taxon>Pleosporales</taxon>
        <taxon>Pleosporineae</taxon>
        <taxon>Pleosporaceae</taxon>
        <taxon>Bipolaris</taxon>
    </lineage>
</organism>
<protein>
    <recommendedName>
        <fullName evidence="9">Copper-fist domain-containing protein</fullName>
    </recommendedName>
</protein>
<dbReference type="Proteomes" id="UP000624244">
    <property type="component" value="Unassembled WGS sequence"/>
</dbReference>
<feature type="compositionally biased region" description="Polar residues" evidence="8">
    <location>
        <begin position="138"/>
        <end position="149"/>
    </location>
</feature>
<evidence type="ECO:0000256" key="1">
    <source>
        <dbReference type="ARBA" id="ARBA00004123"/>
    </source>
</evidence>
<dbReference type="InterPro" id="IPR036395">
    <property type="entry name" value="Cu_fist_DNA-bd_dom_sf"/>
</dbReference>
<dbReference type="GO" id="GO:0000978">
    <property type="term" value="F:RNA polymerase II cis-regulatory region sequence-specific DNA binding"/>
    <property type="evidence" value="ECO:0007669"/>
    <property type="project" value="TreeGrafter"/>
</dbReference>
<feature type="region of interest" description="Disordered" evidence="8">
    <location>
        <begin position="135"/>
        <end position="168"/>
    </location>
</feature>
<dbReference type="Pfam" id="PF00649">
    <property type="entry name" value="Copper-fist"/>
    <property type="match status" value="1"/>
</dbReference>
<dbReference type="SUPFAM" id="SSF57879">
    <property type="entry name" value="Zinc domain conserved in yeast copper-regulated transcription factors"/>
    <property type="match status" value="1"/>
</dbReference>
<evidence type="ECO:0000256" key="7">
    <source>
        <dbReference type="ARBA" id="ARBA00023242"/>
    </source>
</evidence>
<feature type="domain" description="Copper-fist" evidence="9">
    <location>
        <begin position="36"/>
        <end position="64"/>
    </location>
</feature>
<dbReference type="GO" id="GO:0005634">
    <property type="term" value="C:nucleus"/>
    <property type="evidence" value="ECO:0007669"/>
    <property type="project" value="UniProtKB-SubCell"/>
</dbReference>
<keyword evidence="2" id="KW-0479">Metal-binding</keyword>
<dbReference type="GO" id="GO:0000981">
    <property type="term" value="F:DNA-binding transcription factor activity, RNA polymerase II-specific"/>
    <property type="evidence" value="ECO:0007669"/>
    <property type="project" value="TreeGrafter"/>
</dbReference>
<dbReference type="GO" id="GO:0005507">
    <property type="term" value="F:copper ion binding"/>
    <property type="evidence" value="ECO:0007669"/>
    <property type="project" value="InterPro"/>
</dbReference>
<dbReference type="InterPro" id="IPR001083">
    <property type="entry name" value="Cu_fist_DNA-bd_dom"/>
</dbReference>
<evidence type="ECO:0000313" key="11">
    <source>
        <dbReference type="Proteomes" id="UP000624244"/>
    </source>
</evidence>
<keyword evidence="6" id="KW-0804">Transcription</keyword>
<evidence type="ECO:0000256" key="5">
    <source>
        <dbReference type="ARBA" id="ARBA00023015"/>
    </source>
</evidence>
<dbReference type="GO" id="GO:0045944">
    <property type="term" value="P:positive regulation of transcription by RNA polymerase II"/>
    <property type="evidence" value="ECO:0007669"/>
    <property type="project" value="TreeGrafter"/>
</dbReference>
<evidence type="ECO:0000256" key="6">
    <source>
        <dbReference type="ARBA" id="ARBA00023163"/>
    </source>
</evidence>
<evidence type="ECO:0000256" key="8">
    <source>
        <dbReference type="SAM" id="MobiDB-lite"/>
    </source>
</evidence>
<evidence type="ECO:0000256" key="4">
    <source>
        <dbReference type="ARBA" id="ARBA00023008"/>
    </source>
</evidence>
<evidence type="ECO:0000256" key="3">
    <source>
        <dbReference type="ARBA" id="ARBA00022833"/>
    </source>
</evidence>
<dbReference type="Gene3D" id="3.90.430.10">
    <property type="entry name" value="Copper fist DNA-binding domain"/>
    <property type="match status" value="1"/>
</dbReference>
<keyword evidence="3" id="KW-0862">Zinc</keyword>
<comment type="caution">
    <text evidence="10">The sequence shown here is derived from an EMBL/GenBank/DDBJ whole genome shotgun (WGS) entry which is preliminary data.</text>
</comment>
<dbReference type="SMART" id="SM00412">
    <property type="entry name" value="Cu_FIST"/>
    <property type="match status" value="1"/>
</dbReference>
<accession>A0A8H5ZN07</accession>
<keyword evidence="5" id="KW-0805">Transcription regulation</keyword>
<keyword evidence="4" id="KW-0186">Copper</keyword>
<evidence type="ECO:0000313" key="10">
    <source>
        <dbReference type="EMBL" id="KAF5851844.1"/>
    </source>
</evidence>
<dbReference type="GO" id="GO:0006879">
    <property type="term" value="P:intracellular iron ion homeostasis"/>
    <property type="evidence" value="ECO:0007669"/>
    <property type="project" value="TreeGrafter"/>
</dbReference>